<sequence>MDILIKSFQTYYKLPEYLNTECDLVQWSQNIIKGSSENLMCQTSTLEKNTRNKLLESNKSFENLIVTLIQFHFEKNTIQKFNNPVEYEDSYKIALELANNNELQNLYDFSIYKFKSKSTLIKSSIPTMYPEVIYIVQFLDHIFKNIHSTFKSLSKASIKSRILLESKNPTELINKKKQLEKKHKEISLLITDSIQKSQADEITNKLVTEQNNLKNKIQELDNKITDVNLKEISNRIDKTLILGDKYMNGFVFNIDIITYLLFLNTDTIPLELFGKLNRQLNVQNTTFLIFLIDKYKNIIKQNEICYITPLLLDEFKTFEHKISSNKSAVSPTEQLTTLLASKTVSPKHKIKILFTNFIKLSEPLAQSILYSIIQKLGFGNRLSL</sequence>
<proteinExistence type="predicted"/>
<keyword evidence="1" id="KW-0175">Coiled coil</keyword>
<organism evidence="2">
    <name type="scientific">viral metagenome</name>
    <dbReference type="NCBI Taxonomy" id="1070528"/>
    <lineage>
        <taxon>unclassified sequences</taxon>
        <taxon>metagenomes</taxon>
        <taxon>organismal metagenomes</taxon>
    </lineage>
</organism>
<name>A0A6C0AM05_9ZZZZ</name>
<protein>
    <submittedName>
        <fullName evidence="2">Uncharacterized protein</fullName>
    </submittedName>
</protein>
<accession>A0A6C0AM05</accession>
<evidence type="ECO:0000256" key="1">
    <source>
        <dbReference type="SAM" id="Coils"/>
    </source>
</evidence>
<evidence type="ECO:0000313" key="2">
    <source>
        <dbReference type="EMBL" id="QHS80782.1"/>
    </source>
</evidence>
<feature type="coiled-coil region" evidence="1">
    <location>
        <begin position="199"/>
        <end position="230"/>
    </location>
</feature>
<dbReference type="AlphaFoldDB" id="A0A6C0AM05"/>
<reference evidence="2" key="1">
    <citation type="journal article" date="2020" name="Nature">
        <title>Giant virus diversity and host interactions through global metagenomics.</title>
        <authorList>
            <person name="Schulz F."/>
            <person name="Roux S."/>
            <person name="Paez-Espino D."/>
            <person name="Jungbluth S."/>
            <person name="Walsh D.A."/>
            <person name="Denef V.J."/>
            <person name="McMahon K.D."/>
            <person name="Konstantinidis K.T."/>
            <person name="Eloe-Fadrosh E.A."/>
            <person name="Kyrpides N.C."/>
            <person name="Woyke T."/>
        </authorList>
    </citation>
    <scope>NUCLEOTIDE SEQUENCE</scope>
    <source>
        <strain evidence="2">GVMAG-S-1091796-13</strain>
    </source>
</reference>
<dbReference type="EMBL" id="MN740719">
    <property type="protein sequence ID" value="QHS80782.1"/>
    <property type="molecule type" value="Genomic_DNA"/>
</dbReference>